<protein>
    <recommendedName>
        <fullName evidence="2">FAD-binding domain-containing protein</fullName>
    </recommendedName>
</protein>
<dbReference type="InterPro" id="IPR050407">
    <property type="entry name" value="Geranylgeranyl_reductase"/>
</dbReference>
<comment type="caution">
    <text evidence="1">The sequence shown here is derived from an EMBL/GenBank/DDBJ whole genome shotgun (WGS) entry which is preliminary data.</text>
</comment>
<dbReference type="PRINTS" id="PR00420">
    <property type="entry name" value="RNGMNOXGNASE"/>
</dbReference>
<proteinExistence type="predicted"/>
<evidence type="ECO:0008006" key="2">
    <source>
        <dbReference type="Google" id="ProtNLM"/>
    </source>
</evidence>
<name>A0A0F9S0B5_9ZZZZ</name>
<organism evidence="1">
    <name type="scientific">marine sediment metagenome</name>
    <dbReference type="NCBI Taxonomy" id="412755"/>
    <lineage>
        <taxon>unclassified sequences</taxon>
        <taxon>metagenomes</taxon>
        <taxon>ecological metagenomes</taxon>
    </lineage>
</organism>
<dbReference type="SUPFAM" id="SSF51905">
    <property type="entry name" value="FAD/NAD(P)-binding domain"/>
    <property type="match status" value="2"/>
</dbReference>
<reference evidence="1" key="1">
    <citation type="journal article" date="2015" name="Nature">
        <title>Complex archaea that bridge the gap between prokaryotes and eukaryotes.</title>
        <authorList>
            <person name="Spang A."/>
            <person name="Saw J.H."/>
            <person name="Jorgensen S.L."/>
            <person name="Zaremba-Niedzwiedzka K."/>
            <person name="Martijn J."/>
            <person name="Lind A.E."/>
            <person name="van Eijk R."/>
            <person name="Schleper C."/>
            <person name="Guy L."/>
            <person name="Ettema T.J."/>
        </authorList>
    </citation>
    <scope>NUCLEOTIDE SEQUENCE</scope>
</reference>
<sequence>MGLMIRDFVLKDGSKIAIIGGGPAGSLFAHFAQKWSTQKDIDVSVTIFDGKDFLQKGPKGCNLCAGVIAESLDQKLKEEGIFLPEKRIISRVEGYCLHVDSESLLLSCAENEINSIATVFRGNGPRYSTFPEIISFDDFLLSWAQDRGAEVVSQPVWEIKLPKDKSKPISLYYGNKENLRKFDADLVVGAFGVNTYLMKEIQNLGFGYKPPQTITTYQAEIKLGKEEVLKHFGNTIHVYMPKSKDIRYATITPKGDYVSITLIGKKNATKDIFQEFLNLEEIQNRIPLLKPHCFCYPKIVISPSKNSFTHRLVMIGDASFSRHYKNGIESAFITAQLAAETAFCSGIDASSFSSSYYKHAKKLIIHDNYYGRFLFLINDIISSIPLLTQSHLSLAKKKGNKDSPKKIRSILWNMFTGNIPYRDIFKILLDFNLQISLLLNTFKLLFIKLKNPITYFGKRSSASTTLPPLKNNKVIVIIGGGPAGSSCAIKLKKLALQKGINIRIIVYEGKRFEKKSYYNQCLGVLSPPLDKIMEGELGIPFPWEIIQKKINGYVVHSDNNVIKLSGEHDPSYACRRVEFDNYLFQKAKEMGVEITPARVIDLDFSSDGVMVYSESNNIKADVVVGAFGLDDGMAKIFERITPYRQPKFLSSIVTKMHPGEKAMTEFGDYLYAFLPSSLPHVEFGAITPKGNHLSLNIAGKKVDADMLDKFINLPSVRKALPDNLDNFLPQLYYFKGKFPTLPGKGVIGDRYVMVGDSAGLNRPFKGKGINSAVITGIRAAEVILNHGISKEAFKEYLKSCAELTDDIPYGKIVRYLTNKSSKYGLLDGVLETAKKEKAMRRAFFNIISGQETYKKTWQQTRNFKLLSKIVIKVIISRFFKKKNFGLN</sequence>
<dbReference type="Gene3D" id="3.50.50.60">
    <property type="entry name" value="FAD/NAD(P)-binding domain"/>
    <property type="match status" value="2"/>
</dbReference>
<dbReference type="EMBL" id="LAZR01000693">
    <property type="protein sequence ID" value="KKN60519.1"/>
    <property type="molecule type" value="Genomic_DNA"/>
</dbReference>
<dbReference type="PANTHER" id="PTHR42685:SF22">
    <property type="entry name" value="CONDITIONED MEDIUM FACTOR RECEPTOR 1"/>
    <property type="match status" value="1"/>
</dbReference>
<gene>
    <name evidence="1" type="ORF">LCGC14_0530980</name>
</gene>
<dbReference type="AlphaFoldDB" id="A0A0F9S0B5"/>
<feature type="non-terminal residue" evidence="1">
    <location>
        <position position="887"/>
    </location>
</feature>
<accession>A0A0F9S0B5</accession>
<dbReference type="PANTHER" id="PTHR42685">
    <property type="entry name" value="GERANYLGERANYL DIPHOSPHATE REDUCTASE"/>
    <property type="match status" value="1"/>
</dbReference>
<evidence type="ECO:0000313" key="1">
    <source>
        <dbReference type="EMBL" id="KKN60519.1"/>
    </source>
</evidence>
<dbReference type="InterPro" id="IPR036188">
    <property type="entry name" value="FAD/NAD-bd_sf"/>
</dbReference>